<dbReference type="AlphaFoldDB" id="A0A0F9SKY6"/>
<gene>
    <name evidence="1" type="ORF">LCGC14_0458550</name>
</gene>
<name>A0A0F9SKY6_9ZZZZ</name>
<dbReference type="EMBL" id="LAZR01000467">
    <property type="protein sequence ID" value="KKN67709.1"/>
    <property type="molecule type" value="Genomic_DNA"/>
</dbReference>
<reference evidence="1" key="1">
    <citation type="journal article" date="2015" name="Nature">
        <title>Complex archaea that bridge the gap between prokaryotes and eukaryotes.</title>
        <authorList>
            <person name="Spang A."/>
            <person name="Saw J.H."/>
            <person name="Jorgensen S.L."/>
            <person name="Zaremba-Niedzwiedzka K."/>
            <person name="Martijn J."/>
            <person name="Lind A.E."/>
            <person name="van Eijk R."/>
            <person name="Schleper C."/>
            <person name="Guy L."/>
            <person name="Ettema T.J."/>
        </authorList>
    </citation>
    <scope>NUCLEOTIDE SEQUENCE</scope>
</reference>
<comment type="caution">
    <text evidence="1">The sequence shown here is derived from an EMBL/GenBank/DDBJ whole genome shotgun (WGS) entry which is preliminary data.</text>
</comment>
<protein>
    <submittedName>
        <fullName evidence="1">Uncharacterized protein</fullName>
    </submittedName>
</protein>
<evidence type="ECO:0000313" key="1">
    <source>
        <dbReference type="EMBL" id="KKN67709.1"/>
    </source>
</evidence>
<organism evidence="1">
    <name type="scientific">marine sediment metagenome</name>
    <dbReference type="NCBI Taxonomy" id="412755"/>
    <lineage>
        <taxon>unclassified sequences</taxon>
        <taxon>metagenomes</taxon>
        <taxon>ecological metagenomes</taxon>
    </lineage>
</organism>
<accession>A0A0F9SKY6</accession>
<proteinExistence type="predicted"/>
<sequence length="65" mass="7693">MSPLDIQFMVEAIKQEINNKDWEAVRSLQESLMEDFINSLSERKDPVGRKAKLISKIINLEYPRW</sequence>